<organism evidence="2 3">
    <name type="scientific">Capnocytophaga gingivalis</name>
    <dbReference type="NCBI Taxonomy" id="1017"/>
    <lineage>
        <taxon>Bacteria</taxon>
        <taxon>Pseudomonadati</taxon>
        <taxon>Bacteroidota</taxon>
        <taxon>Flavobacteriia</taxon>
        <taxon>Flavobacteriales</taxon>
        <taxon>Flavobacteriaceae</taxon>
        <taxon>Capnocytophaga</taxon>
    </lineage>
</organism>
<proteinExistence type="predicted"/>
<protein>
    <submittedName>
        <fullName evidence="2">Transposase</fullName>
    </submittedName>
</protein>
<dbReference type="EMBL" id="JAYKBV010000020">
    <property type="protein sequence ID" value="MEB3041387.1"/>
    <property type="molecule type" value="Genomic_DNA"/>
</dbReference>
<dbReference type="InterPro" id="IPR025161">
    <property type="entry name" value="IS402-like_dom"/>
</dbReference>
<name>A0ABU5YBR6_9FLAO</name>
<keyword evidence="3" id="KW-1185">Reference proteome</keyword>
<sequence length="87" mass="10381">MRKKEHQNSRTLGKDTINKWIIPFLSVGKRGFKSNFDLASIFLLILKRLKTGVQWRELPIGSYFEKGEISWQNVYYYFNKWSKDGSF</sequence>
<feature type="domain" description="Insertion element IS402-like" evidence="1">
    <location>
        <begin position="23"/>
        <end position="87"/>
    </location>
</feature>
<evidence type="ECO:0000313" key="2">
    <source>
        <dbReference type="EMBL" id="MEB3041387.1"/>
    </source>
</evidence>
<dbReference type="Proteomes" id="UP001324270">
    <property type="component" value="Unassembled WGS sequence"/>
</dbReference>
<reference evidence="2 3" key="1">
    <citation type="submission" date="2023-12" db="EMBL/GenBank/DDBJ databases">
        <title>Genomic sequences of Capnocytophaga and Parvimonas strains.</title>
        <authorList>
            <person name="Watt R.M."/>
            <person name="Wang M."/>
            <person name="Yang T."/>
            <person name="Tong W.M."/>
        </authorList>
    </citation>
    <scope>NUCLEOTIDE SEQUENCE [LARGE SCALE GENOMIC DNA]</scope>
    <source>
        <strain evidence="2 3">CCUG 13156</strain>
    </source>
</reference>
<gene>
    <name evidence="2" type="ORF">VJJ49_11905</name>
</gene>
<comment type="caution">
    <text evidence="2">The sequence shown here is derived from an EMBL/GenBank/DDBJ whole genome shotgun (WGS) entry which is preliminary data.</text>
</comment>
<accession>A0ABU5YBR6</accession>
<dbReference type="Pfam" id="PF13340">
    <property type="entry name" value="DUF4096"/>
    <property type="match status" value="1"/>
</dbReference>
<dbReference type="RefSeq" id="WP_323979993.1">
    <property type="nucleotide sequence ID" value="NZ_JAYKBV010000020.1"/>
</dbReference>
<evidence type="ECO:0000259" key="1">
    <source>
        <dbReference type="Pfam" id="PF13340"/>
    </source>
</evidence>
<evidence type="ECO:0000313" key="3">
    <source>
        <dbReference type="Proteomes" id="UP001324270"/>
    </source>
</evidence>